<evidence type="ECO:0000313" key="4">
    <source>
        <dbReference type="Proteomes" id="UP000199236"/>
    </source>
</evidence>
<dbReference type="InterPro" id="IPR003615">
    <property type="entry name" value="HNH_nuc"/>
</dbReference>
<dbReference type="EMBL" id="FOVR01000003">
    <property type="protein sequence ID" value="SFO06537.1"/>
    <property type="molecule type" value="Genomic_DNA"/>
</dbReference>
<feature type="domain" description="HNH nuclease" evidence="2">
    <location>
        <begin position="24"/>
        <end position="77"/>
    </location>
</feature>
<evidence type="ECO:0000313" key="3">
    <source>
        <dbReference type="EMBL" id="SFO06537.1"/>
    </source>
</evidence>
<evidence type="ECO:0000259" key="2">
    <source>
        <dbReference type="SMART" id="SM00507"/>
    </source>
</evidence>
<dbReference type="GO" id="GO:0003676">
    <property type="term" value="F:nucleic acid binding"/>
    <property type="evidence" value="ECO:0007669"/>
    <property type="project" value="InterPro"/>
</dbReference>
<dbReference type="AlphaFoldDB" id="A0A1I5E538"/>
<feature type="compositionally biased region" description="Basic and acidic residues" evidence="1">
    <location>
        <begin position="123"/>
        <end position="134"/>
    </location>
</feature>
<keyword evidence="3" id="KW-0378">Hydrolase</keyword>
<proteinExistence type="predicted"/>
<accession>A0A1I5E538</accession>
<keyword evidence="3" id="KW-0255">Endonuclease</keyword>
<organism evidence="3 4">
    <name type="scientific">Cohaesibacter marisflavi</name>
    <dbReference type="NCBI Taxonomy" id="655353"/>
    <lineage>
        <taxon>Bacteria</taxon>
        <taxon>Pseudomonadati</taxon>
        <taxon>Pseudomonadota</taxon>
        <taxon>Alphaproteobacteria</taxon>
        <taxon>Hyphomicrobiales</taxon>
        <taxon>Cohaesibacteraceae</taxon>
    </lineage>
</organism>
<evidence type="ECO:0000256" key="1">
    <source>
        <dbReference type="SAM" id="MobiDB-lite"/>
    </source>
</evidence>
<dbReference type="Gene3D" id="1.10.30.50">
    <property type="match status" value="1"/>
</dbReference>
<dbReference type="InterPro" id="IPR002711">
    <property type="entry name" value="HNH"/>
</dbReference>
<reference evidence="3 4" key="1">
    <citation type="submission" date="2016-10" db="EMBL/GenBank/DDBJ databases">
        <authorList>
            <person name="de Groot N.N."/>
        </authorList>
    </citation>
    <scope>NUCLEOTIDE SEQUENCE [LARGE SCALE GENOMIC DNA]</scope>
    <source>
        <strain evidence="3 4">CGMCC 1.9157</strain>
    </source>
</reference>
<dbReference type="GO" id="GO:0004519">
    <property type="term" value="F:endonuclease activity"/>
    <property type="evidence" value="ECO:0007669"/>
    <property type="project" value="UniProtKB-KW"/>
</dbReference>
<gene>
    <name evidence="3" type="ORF">SAMN04488056_10333</name>
</gene>
<dbReference type="STRING" id="655353.SAMN04488056_10333"/>
<keyword evidence="4" id="KW-1185">Reference proteome</keyword>
<dbReference type="OrthoDB" id="7864830at2"/>
<dbReference type="CDD" id="cd00085">
    <property type="entry name" value="HNHc"/>
    <property type="match status" value="1"/>
</dbReference>
<dbReference type="SMART" id="SM00507">
    <property type="entry name" value="HNHc"/>
    <property type="match status" value="1"/>
</dbReference>
<dbReference type="RefSeq" id="WP_090070518.1">
    <property type="nucleotide sequence ID" value="NZ_FOVR01000003.1"/>
</dbReference>
<sequence>MLAAVATEQTAEKLVTNRSEFSRKTKAEAFLRDGGCCVKCGAKLHPETTEYDHIKPCGLDGDNSLDNCQCLCCDCHKGKTKADVKTIAKVKRMHNKHVGLETRRKQKIPSRPFAGSRASGWKKKLDGSVERRLS</sequence>
<feature type="region of interest" description="Disordered" evidence="1">
    <location>
        <begin position="96"/>
        <end position="134"/>
    </location>
</feature>
<dbReference type="Pfam" id="PF01844">
    <property type="entry name" value="HNH"/>
    <property type="match status" value="1"/>
</dbReference>
<dbReference type="Proteomes" id="UP000199236">
    <property type="component" value="Unassembled WGS sequence"/>
</dbReference>
<keyword evidence="3" id="KW-0540">Nuclease</keyword>
<dbReference type="GO" id="GO:0008270">
    <property type="term" value="F:zinc ion binding"/>
    <property type="evidence" value="ECO:0007669"/>
    <property type="project" value="InterPro"/>
</dbReference>
<name>A0A1I5E538_9HYPH</name>
<protein>
    <submittedName>
        <fullName evidence="3">HNH endonuclease</fullName>
    </submittedName>
</protein>